<proteinExistence type="predicted"/>
<gene>
    <name evidence="1" type="ORF">D3874_27200</name>
</gene>
<comment type="caution">
    <text evidence="1">The sequence shown here is derived from an EMBL/GenBank/DDBJ whole genome shotgun (WGS) entry which is preliminary data.</text>
</comment>
<evidence type="ECO:0008006" key="3">
    <source>
        <dbReference type="Google" id="ProtNLM"/>
    </source>
</evidence>
<dbReference type="EMBL" id="QYUK01000016">
    <property type="protein sequence ID" value="RJF80774.1"/>
    <property type="molecule type" value="Genomic_DNA"/>
</dbReference>
<protein>
    <recommendedName>
        <fullName evidence="3">Sel1 repeat family protein</fullName>
    </recommendedName>
</protein>
<dbReference type="Proteomes" id="UP000284605">
    <property type="component" value="Unassembled WGS sequence"/>
</dbReference>
<evidence type="ECO:0000313" key="2">
    <source>
        <dbReference type="Proteomes" id="UP000284605"/>
    </source>
</evidence>
<evidence type="ECO:0000313" key="1">
    <source>
        <dbReference type="EMBL" id="RJF80774.1"/>
    </source>
</evidence>
<name>A0A418VUH7_9PROT</name>
<keyword evidence="2" id="KW-1185">Reference proteome</keyword>
<dbReference type="Gene3D" id="1.25.40.10">
    <property type="entry name" value="Tetratricopeptide repeat domain"/>
    <property type="match status" value="1"/>
</dbReference>
<dbReference type="InterPro" id="IPR011990">
    <property type="entry name" value="TPR-like_helical_dom_sf"/>
</dbReference>
<reference evidence="1 2" key="1">
    <citation type="submission" date="2018-09" db="EMBL/GenBank/DDBJ databases">
        <authorList>
            <person name="Zhu H."/>
        </authorList>
    </citation>
    <scope>NUCLEOTIDE SEQUENCE [LARGE SCALE GENOMIC DNA]</scope>
    <source>
        <strain evidence="1 2">K1W22B-8</strain>
    </source>
</reference>
<accession>A0A418VUH7</accession>
<dbReference type="AlphaFoldDB" id="A0A418VUH7"/>
<organism evidence="1 2">
    <name type="scientific">Oleomonas cavernae</name>
    <dbReference type="NCBI Taxonomy" id="2320859"/>
    <lineage>
        <taxon>Bacteria</taxon>
        <taxon>Pseudomonadati</taxon>
        <taxon>Pseudomonadota</taxon>
        <taxon>Alphaproteobacteria</taxon>
        <taxon>Acetobacterales</taxon>
        <taxon>Acetobacteraceae</taxon>
        <taxon>Oleomonas</taxon>
    </lineage>
</organism>
<sequence>MVSLRQDNTAAYKWLQISARAGLIDGMQKLAHLLATDNGSLRDPIAAAGWAYIAQARAISGRAKHLAAIAMQEAVEPLDSQDRAKALALAESFQPQPPKAFDVDLSLDPSP</sequence>